<organism evidence="1 2">
    <name type="scientific">Helicobacter turcicus</name>
    <dbReference type="NCBI Taxonomy" id="2867412"/>
    <lineage>
        <taxon>Bacteria</taxon>
        <taxon>Pseudomonadati</taxon>
        <taxon>Campylobacterota</taxon>
        <taxon>Epsilonproteobacteria</taxon>
        <taxon>Campylobacterales</taxon>
        <taxon>Helicobacteraceae</taxon>
        <taxon>Helicobacter</taxon>
    </lineage>
</organism>
<dbReference type="EMBL" id="JAIGYQ010000001">
    <property type="protein sequence ID" value="MBX7489893.1"/>
    <property type="molecule type" value="Genomic_DNA"/>
</dbReference>
<dbReference type="RefSeq" id="WP_221531165.1">
    <property type="nucleotide sequence ID" value="NZ_JAIGYP010000001.1"/>
</dbReference>
<reference evidence="1 2" key="1">
    <citation type="submission" date="2021-08" db="EMBL/GenBank/DDBJ databases">
        <title>Helicobacter spp. isolated from feces of Anatolian Ground Squirrel (Spermophilus xanthoprymnus) in Turkey.</title>
        <authorList>
            <person name="Aydin F."/>
            <person name="Abay S."/>
            <person name="Kayman T."/>
            <person name="Karakaya E."/>
            <person name="Saticioglu I.B."/>
        </authorList>
    </citation>
    <scope>NUCLEOTIDE SEQUENCE [LARGE SCALE GENOMIC DNA]</scope>
    <source>
        <strain evidence="1 2">Faydin-H70</strain>
    </source>
</reference>
<comment type="caution">
    <text evidence="1">The sequence shown here is derived from an EMBL/GenBank/DDBJ whole genome shotgun (WGS) entry which is preliminary data.</text>
</comment>
<evidence type="ECO:0000313" key="1">
    <source>
        <dbReference type="EMBL" id="MBX7489893.1"/>
    </source>
</evidence>
<dbReference type="Proteomes" id="UP000700059">
    <property type="component" value="Unassembled WGS sequence"/>
</dbReference>
<accession>A0ABS7JKG8</accession>
<sequence>MTADELHELYKRLGVYGVFIYGTIMKLQNEGEKLTMETIHARSIEYILKNKMKLEEGSDITKMLPKLATFDKATQEWKLKSNMEILQCLRETQKSGKN</sequence>
<proteinExistence type="predicted"/>
<protein>
    <submittedName>
        <fullName evidence="1">Uncharacterized protein</fullName>
    </submittedName>
</protein>
<name>A0ABS7JKG8_9HELI</name>
<gene>
    <name evidence="1" type="ORF">K4G57_00145</name>
</gene>
<evidence type="ECO:0000313" key="2">
    <source>
        <dbReference type="Proteomes" id="UP000700059"/>
    </source>
</evidence>
<keyword evidence="2" id="KW-1185">Reference proteome</keyword>